<dbReference type="InterPro" id="IPR055414">
    <property type="entry name" value="LRR_R13L4/SHOC2-like"/>
</dbReference>
<keyword evidence="1" id="KW-0677">Repeat</keyword>
<keyword evidence="5" id="KW-1185">Reference proteome</keyword>
<dbReference type="Pfam" id="PF23598">
    <property type="entry name" value="LRR_14"/>
    <property type="match status" value="1"/>
</dbReference>
<comment type="caution">
    <text evidence="4">The sequence shown here is derived from an EMBL/GenBank/DDBJ whole genome shotgun (WGS) entry which is preliminary data.</text>
</comment>
<dbReference type="InterPro" id="IPR032675">
    <property type="entry name" value="LRR_dom_sf"/>
</dbReference>
<dbReference type="AlphaFoldDB" id="A0A7J8XKE3"/>
<evidence type="ECO:0000313" key="4">
    <source>
        <dbReference type="EMBL" id="MBA0687219.1"/>
    </source>
</evidence>
<evidence type="ECO:0000256" key="1">
    <source>
        <dbReference type="ARBA" id="ARBA00022737"/>
    </source>
</evidence>
<dbReference type="PANTHER" id="PTHR47186">
    <property type="entry name" value="LEUCINE-RICH REPEAT-CONTAINING PROTEIN 57"/>
    <property type="match status" value="1"/>
</dbReference>
<reference evidence="4 5" key="1">
    <citation type="journal article" date="2019" name="Genome Biol. Evol.">
        <title>Insights into the evolution of the New World diploid cottons (Gossypium, subgenus Houzingenia) based on genome sequencing.</title>
        <authorList>
            <person name="Grover C.E."/>
            <person name="Arick M.A. 2nd"/>
            <person name="Thrash A."/>
            <person name="Conover J.L."/>
            <person name="Sanders W.S."/>
            <person name="Peterson D.G."/>
            <person name="Frelichowski J.E."/>
            <person name="Scheffler J.A."/>
            <person name="Scheffler B.E."/>
            <person name="Wendel J.F."/>
        </authorList>
    </citation>
    <scope>NUCLEOTIDE SEQUENCE [LARGE SCALE GENOMIC DNA]</scope>
    <source>
        <strain evidence="4">185</strain>
        <tissue evidence="4">Leaf</tissue>
    </source>
</reference>
<dbReference type="PANTHER" id="PTHR47186:SF30">
    <property type="entry name" value="EF-HAND DOMAIN-CONTAINING PROTEIN"/>
    <property type="match status" value="1"/>
</dbReference>
<feature type="domain" description="Disease resistance protein winged helix" evidence="2">
    <location>
        <begin position="1"/>
        <end position="55"/>
    </location>
</feature>
<dbReference type="Pfam" id="PF23559">
    <property type="entry name" value="WHD_DRP"/>
    <property type="match status" value="1"/>
</dbReference>
<dbReference type="Proteomes" id="UP000593577">
    <property type="component" value="Unassembled WGS sequence"/>
</dbReference>
<organism evidence="4 5">
    <name type="scientific">Gossypium aridum</name>
    <name type="common">American cotton</name>
    <name type="synonym">Erioxylum aridum</name>
    <dbReference type="NCBI Taxonomy" id="34290"/>
    <lineage>
        <taxon>Eukaryota</taxon>
        <taxon>Viridiplantae</taxon>
        <taxon>Streptophyta</taxon>
        <taxon>Embryophyta</taxon>
        <taxon>Tracheophyta</taxon>
        <taxon>Spermatophyta</taxon>
        <taxon>Magnoliopsida</taxon>
        <taxon>eudicotyledons</taxon>
        <taxon>Gunneridae</taxon>
        <taxon>Pentapetalae</taxon>
        <taxon>rosids</taxon>
        <taxon>malvids</taxon>
        <taxon>Malvales</taxon>
        <taxon>Malvaceae</taxon>
        <taxon>Malvoideae</taxon>
        <taxon>Gossypium</taxon>
    </lineage>
</organism>
<sequence>MAQGYLNSDDNRTRELKGEDYFKYLATRSFFQDFEKDTSGRIISCKMHDMVHEFVQFLTEHRFVTEVVPRNSTLDISSKRVRHLRLVIQSWDSSPLSICCIEKLRSLVVVSDYETSGDALQDLLSRSKFLRFLAFDSLHLRPKQIAGGMKNLIYLRYLSLISCSGLENLPESVCEFINLQSLNLQGCLDLTKLAVGLGKLINLRYHCTKECPCLSYYPKGIRHLTSLTRLSGIKMRADQSDGDEFSIGDVENLDLLSGNLCVEVIGDALNWDEANRAKLHKKIHLKRTDIWICSPNIKKEEVFKALNPPSTLLVEMFDYEEWLNFDCARFMRIKVKGKMQEKMAWMKIQYLWLNYVLDF</sequence>
<evidence type="ECO:0000313" key="5">
    <source>
        <dbReference type="Proteomes" id="UP000593577"/>
    </source>
</evidence>
<proteinExistence type="predicted"/>
<protein>
    <submittedName>
        <fullName evidence="4">Uncharacterized protein</fullName>
    </submittedName>
</protein>
<accession>A0A7J8XKE3</accession>
<evidence type="ECO:0000259" key="2">
    <source>
        <dbReference type="Pfam" id="PF23559"/>
    </source>
</evidence>
<evidence type="ECO:0000259" key="3">
    <source>
        <dbReference type="Pfam" id="PF23598"/>
    </source>
</evidence>
<dbReference type="Gene3D" id="3.80.10.10">
    <property type="entry name" value="Ribonuclease Inhibitor"/>
    <property type="match status" value="1"/>
</dbReference>
<name>A0A7J8XKE3_GOSAI</name>
<feature type="domain" description="Disease resistance R13L4/SHOC-2-like LRR" evidence="3">
    <location>
        <begin position="103"/>
        <end position="294"/>
    </location>
</feature>
<dbReference type="InterPro" id="IPR058922">
    <property type="entry name" value="WHD_DRP"/>
</dbReference>
<gene>
    <name evidence="4" type="ORF">Goari_014772</name>
</gene>
<dbReference type="SUPFAM" id="SSF52058">
    <property type="entry name" value="L domain-like"/>
    <property type="match status" value="1"/>
</dbReference>
<dbReference type="EMBL" id="JABFAA010000007">
    <property type="protein sequence ID" value="MBA0687219.1"/>
    <property type="molecule type" value="Genomic_DNA"/>
</dbReference>